<proteinExistence type="predicted"/>
<protein>
    <submittedName>
        <fullName evidence="7">DNA mismatch repair protein MutS</fullName>
    </submittedName>
</protein>
<dbReference type="EMBL" id="GBHO01014025">
    <property type="protein sequence ID" value="JAG29579.1"/>
    <property type="molecule type" value="Transcribed_RNA"/>
</dbReference>
<feature type="region of interest" description="Disordered" evidence="1">
    <location>
        <begin position="1"/>
        <end position="46"/>
    </location>
</feature>
<feature type="region of interest" description="Disordered" evidence="1">
    <location>
        <begin position="95"/>
        <end position="128"/>
    </location>
</feature>
<reference evidence="7" key="2">
    <citation type="submission" date="2014-07" db="EMBL/GenBank/DDBJ databases">
        <authorList>
            <person name="Hull J."/>
        </authorList>
    </citation>
    <scope>NUCLEOTIDE SEQUENCE</scope>
</reference>
<reference evidence="10" key="3">
    <citation type="journal article" date="2016" name="Gigascience">
        <title>De novo construction of an expanded transcriptome assembly for the western tarnished plant bug, Lygus hesperus.</title>
        <authorList>
            <person name="Tassone E.E."/>
            <person name="Geib S.M."/>
            <person name="Hall B."/>
            <person name="Fabrick J.A."/>
            <person name="Brent C.S."/>
            <person name="Hull J.J."/>
        </authorList>
    </citation>
    <scope>NUCLEOTIDE SEQUENCE</scope>
</reference>
<dbReference type="EMBL" id="GBHO01014026">
    <property type="protein sequence ID" value="JAG29578.1"/>
    <property type="molecule type" value="Transcribed_RNA"/>
</dbReference>
<dbReference type="EMBL" id="GBHO01014029">
    <property type="protein sequence ID" value="JAG29575.1"/>
    <property type="molecule type" value="Transcribed_RNA"/>
</dbReference>
<reference evidence="7" key="1">
    <citation type="journal article" date="2014" name="PLoS ONE">
        <title>Transcriptome-Based Identification of ABC Transporters in the Western Tarnished Plant Bug Lygus hesperus.</title>
        <authorList>
            <person name="Hull J.J."/>
            <person name="Chaney K."/>
            <person name="Geib S.M."/>
            <person name="Fabrick J.A."/>
            <person name="Brent C.S."/>
            <person name="Walsh D."/>
            <person name="Lavine L.C."/>
        </authorList>
    </citation>
    <scope>NUCLEOTIDE SEQUENCE</scope>
</reference>
<evidence type="ECO:0000313" key="5">
    <source>
        <dbReference type="EMBL" id="JAG29575.1"/>
    </source>
</evidence>
<evidence type="ECO:0000313" key="8">
    <source>
        <dbReference type="EMBL" id="JAG29579.1"/>
    </source>
</evidence>
<dbReference type="EMBL" id="GDHC01000333">
    <property type="protein sequence ID" value="JAQ18296.1"/>
    <property type="molecule type" value="Transcribed_RNA"/>
</dbReference>
<sequence>MKEQPTVSNKLVPGAVAQEQEAQKTQGKKVGAATSVPEMGRRKANGRLETGGVATTAAAMKVAGMQTRTPVADESVQPENARMQPTSVAATKKFETQSHQELTPGSGAEVRKVKEKMVESQVSGAHTE</sequence>
<accession>A0A0A9YEP6</accession>
<dbReference type="AlphaFoldDB" id="A0A0A9YEP6"/>
<organism evidence="7">
    <name type="scientific">Lygus hesperus</name>
    <name type="common">Western plant bug</name>
    <dbReference type="NCBI Taxonomy" id="30085"/>
    <lineage>
        <taxon>Eukaryota</taxon>
        <taxon>Metazoa</taxon>
        <taxon>Ecdysozoa</taxon>
        <taxon>Arthropoda</taxon>
        <taxon>Hexapoda</taxon>
        <taxon>Insecta</taxon>
        <taxon>Pterygota</taxon>
        <taxon>Neoptera</taxon>
        <taxon>Paraneoptera</taxon>
        <taxon>Hemiptera</taxon>
        <taxon>Heteroptera</taxon>
        <taxon>Panheteroptera</taxon>
        <taxon>Cimicomorpha</taxon>
        <taxon>Miridae</taxon>
        <taxon>Mirini</taxon>
        <taxon>Lygus</taxon>
    </lineage>
</organism>
<evidence type="ECO:0000313" key="9">
    <source>
        <dbReference type="EMBL" id="JAG29580.1"/>
    </source>
</evidence>
<evidence type="ECO:0000313" key="2">
    <source>
        <dbReference type="EMBL" id="JAG18705.1"/>
    </source>
</evidence>
<name>A0A0A9YEP6_LYGHE</name>
<gene>
    <name evidence="7" type="primary">mutS_29</name>
    <name evidence="3" type="synonym">mutS_15</name>
    <name evidence="6" type="synonym">mutS_18</name>
    <name evidence="8" type="synonym">mutS_30</name>
    <name evidence="9" type="synonym">mutS_34</name>
    <name evidence="5" type="synonym">mutS_35</name>
    <name evidence="2" type="synonym">mutS_43</name>
    <name evidence="4" type="synonym">mutS_44</name>
    <name evidence="3" type="ORF">CM83_51308</name>
    <name evidence="4" type="ORF">CM83_51312</name>
    <name evidence="2" type="ORF">CM83_51324</name>
    <name evidence="7" type="ORF">CM83_51331</name>
    <name evidence="8" type="ORF">CM83_51337</name>
    <name evidence="9" type="ORF">CM83_51342</name>
    <name evidence="5" type="ORF">CM83_51347</name>
    <name evidence="6" type="ORF">CM83_51352</name>
    <name evidence="10" type="ORF">g.20720</name>
</gene>
<dbReference type="EMBL" id="GBHO01014024">
    <property type="protein sequence ID" value="JAG29580.1"/>
    <property type="molecule type" value="Transcribed_RNA"/>
</dbReference>
<evidence type="ECO:0000313" key="7">
    <source>
        <dbReference type="EMBL" id="JAG29578.1"/>
    </source>
</evidence>
<evidence type="ECO:0000313" key="6">
    <source>
        <dbReference type="EMBL" id="JAG29576.1"/>
    </source>
</evidence>
<evidence type="ECO:0000313" key="3">
    <source>
        <dbReference type="EMBL" id="JAG18706.1"/>
    </source>
</evidence>
<evidence type="ECO:0000313" key="10">
    <source>
        <dbReference type="EMBL" id="JAQ18296.1"/>
    </source>
</evidence>
<dbReference type="EMBL" id="GBHO01024898">
    <property type="protein sequence ID" value="JAG18706.1"/>
    <property type="molecule type" value="Transcribed_RNA"/>
</dbReference>
<feature type="compositionally biased region" description="Basic and acidic residues" evidence="1">
    <location>
        <begin position="109"/>
        <end position="118"/>
    </location>
</feature>
<evidence type="ECO:0000256" key="1">
    <source>
        <dbReference type="SAM" id="MobiDB-lite"/>
    </source>
</evidence>
<evidence type="ECO:0000313" key="4">
    <source>
        <dbReference type="EMBL" id="JAG18707.1"/>
    </source>
</evidence>
<feature type="region of interest" description="Disordered" evidence="1">
    <location>
        <begin position="67"/>
        <end position="86"/>
    </location>
</feature>
<dbReference type="EMBL" id="GBHO01024897">
    <property type="protein sequence ID" value="JAG18707.1"/>
    <property type="molecule type" value="Transcribed_RNA"/>
</dbReference>
<dbReference type="EMBL" id="GBHO01014028">
    <property type="protein sequence ID" value="JAG29576.1"/>
    <property type="molecule type" value="Transcribed_RNA"/>
</dbReference>
<dbReference type="EMBL" id="GBHO01024899">
    <property type="protein sequence ID" value="JAG18705.1"/>
    <property type="molecule type" value="Transcribed_RNA"/>
</dbReference>